<accession>A0A9P0F9N3</accession>
<dbReference type="GO" id="GO:0051959">
    <property type="term" value="F:dynein light intermediate chain binding"/>
    <property type="evidence" value="ECO:0007669"/>
    <property type="project" value="InterPro"/>
</dbReference>
<dbReference type="EMBL" id="OV121132">
    <property type="protein sequence ID" value="CAH0547062.1"/>
    <property type="molecule type" value="Genomic_DNA"/>
</dbReference>
<proteinExistence type="inferred from homology"/>
<dbReference type="GO" id="GO:0005858">
    <property type="term" value="C:axonemal dynein complex"/>
    <property type="evidence" value="ECO:0007669"/>
    <property type="project" value="TreeGrafter"/>
</dbReference>
<organism evidence="2 3">
    <name type="scientific">Brassicogethes aeneus</name>
    <name type="common">Rape pollen beetle</name>
    <name type="synonym">Meligethes aeneus</name>
    <dbReference type="NCBI Taxonomy" id="1431903"/>
    <lineage>
        <taxon>Eukaryota</taxon>
        <taxon>Metazoa</taxon>
        <taxon>Ecdysozoa</taxon>
        <taxon>Arthropoda</taxon>
        <taxon>Hexapoda</taxon>
        <taxon>Insecta</taxon>
        <taxon>Pterygota</taxon>
        <taxon>Neoptera</taxon>
        <taxon>Endopterygota</taxon>
        <taxon>Coleoptera</taxon>
        <taxon>Polyphaga</taxon>
        <taxon>Cucujiformia</taxon>
        <taxon>Nitidulidae</taxon>
        <taxon>Meligethinae</taxon>
        <taxon>Brassicogethes</taxon>
    </lineage>
</organism>
<dbReference type="GO" id="GO:0045505">
    <property type="term" value="F:dynein intermediate chain binding"/>
    <property type="evidence" value="ECO:0007669"/>
    <property type="project" value="InterPro"/>
</dbReference>
<reference evidence="2" key="1">
    <citation type="submission" date="2021-12" db="EMBL/GenBank/DDBJ databases">
        <authorList>
            <person name="King R."/>
        </authorList>
    </citation>
    <scope>NUCLEOTIDE SEQUENCE</scope>
</reference>
<evidence type="ECO:0000313" key="2">
    <source>
        <dbReference type="EMBL" id="CAH0547062.1"/>
    </source>
</evidence>
<keyword evidence="3" id="KW-1185">Reference proteome</keyword>
<dbReference type="Proteomes" id="UP001154078">
    <property type="component" value="Chromosome 1"/>
</dbReference>
<dbReference type="GO" id="GO:0007018">
    <property type="term" value="P:microtubule-based movement"/>
    <property type="evidence" value="ECO:0007669"/>
    <property type="project" value="InterPro"/>
</dbReference>
<dbReference type="PANTHER" id="PTHR46532:SF4">
    <property type="entry name" value="AAA+ ATPASE DOMAIN-CONTAINING PROTEIN"/>
    <property type="match status" value="1"/>
</dbReference>
<dbReference type="AlphaFoldDB" id="A0A9P0F9N3"/>
<comment type="similarity">
    <text evidence="1">Belongs to the dynein heavy chain family.</text>
</comment>
<sequence length="175" mass="20289">MVDLLEPYFRMDDYNMDTAKRVCGDVAGLLSWTKAMVFFHSVNREVLPLKTNLTLQEARLKLNANKEYLVLTPKSGLPKVLSEVLENRVVESARHKVGTSHRKLAREYQVPLYKEHLKEETLHIAKDGNSQYTRRINPICCRGLRQIHFANNKRIILEDEKYFTPFNSEIKGNDG</sequence>
<dbReference type="OrthoDB" id="10025891at2759"/>
<evidence type="ECO:0000256" key="1">
    <source>
        <dbReference type="ARBA" id="ARBA00008887"/>
    </source>
</evidence>
<name>A0A9P0F9N3_BRAAE</name>
<evidence type="ECO:0000313" key="3">
    <source>
        <dbReference type="Proteomes" id="UP001154078"/>
    </source>
</evidence>
<protein>
    <submittedName>
        <fullName evidence="2">Uncharacterized protein</fullName>
    </submittedName>
</protein>
<dbReference type="Gene3D" id="1.20.920.60">
    <property type="match status" value="1"/>
</dbReference>
<dbReference type="PANTHER" id="PTHR46532">
    <property type="entry name" value="MALE FERTILITY FACTOR KL5"/>
    <property type="match status" value="1"/>
</dbReference>
<dbReference type="InterPro" id="IPR026983">
    <property type="entry name" value="DHC"/>
</dbReference>
<gene>
    <name evidence="2" type="ORF">MELIAE_LOCUS1114</name>
</gene>